<name>A0A0A8YYI5_ARUDO</name>
<sequence>MLFWCSNVLMLSSTMFGELVYTIQLYFIGGTMFGL</sequence>
<reference evidence="2" key="1">
    <citation type="submission" date="2014-09" db="EMBL/GenBank/DDBJ databases">
        <authorList>
            <person name="Magalhaes I.L.F."/>
            <person name="Oliveira U."/>
            <person name="Santos F.R."/>
            <person name="Vidigal T.H.D.A."/>
            <person name="Brescovit A.D."/>
            <person name="Santos A.J."/>
        </authorList>
    </citation>
    <scope>NUCLEOTIDE SEQUENCE</scope>
    <source>
        <tissue evidence="2">Shoot tissue taken approximately 20 cm above the soil surface</tissue>
    </source>
</reference>
<feature type="transmembrane region" description="Helical" evidence="1">
    <location>
        <begin position="7"/>
        <end position="28"/>
    </location>
</feature>
<dbReference type="EMBL" id="GBRH01265676">
    <property type="protein sequence ID" value="JAD32219.1"/>
    <property type="molecule type" value="Transcribed_RNA"/>
</dbReference>
<reference evidence="2" key="2">
    <citation type="journal article" date="2015" name="Data Brief">
        <title>Shoot transcriptome of the giant reed, Arundo donax.</title>
        <authorList>
            <person name="Barrero R.A."/>
            <person name="Guerrero F.D."/>
            <person name="Moolhuijzen P."/>
            <person name="Goolsby J.A."/>
            <person name="Tidwell J."/>
            <person name="Bellgard S.E."/>
            <person name="Bellgard M.I."/>
        </authorList>
    </citation>
    <scope>NUCLEOTIDE SEQUENCE</scope>
    <source>
        <tissue evidence="2">Shoot tissue taken approximately 20 cm above the soil surface</tissue>
    </source>
</reference>
<protein>
    <submittedName>
        <fullName evidence="2">Uncharacterized protein</fullName>
    </submittedName>
</protein>
<evidence type="ECO:0000256" key="1">
    <source>
        <dbReference type="SAM" id="Phobius"/>
    </source>
</evidence>
<proteinExistence type="predicted"/>
<keyword evidence="1" id="KW-0472">Membrane</keyword>
<accession>A0A0A8YYI5</accession>
<dbReference type="AlphaFoldDB" id="A0A0A8YYI5"/>
<evidence type="ECO:0000313" key="2">
    <source>
        <dbReference type="EMBL" id="JAD32219.1"/>
    </source>
</evidence>
<organism evidence="2">
    <name type="scientific">Arundo donax</name>
    <name type="common">Giant reed</name>
    <name type="synonym">Donax arundinaceus</name>
    <dbReference type="NCBI Taxonomy" id="35708"/>
    <lineage>
        <taxon>Eukaryota</taxon>
        <taxon>Viridiplantae</taxon>
        <taxon>Streptophyta</taxon>
        <taxon>Embryophyta</taxon>
        <taxon>Tracheophyta</taxon>
        <taxon>Spermatophyta</taxon>
        <taxon>Magnoliopsida</taxon>
        <taxon>Liliopsida</taxon>
        <taxon>Poales</taxon>
        <taxon>Poaceae</taxon>
        <taxon>PACMAD clade</taxon>
        <taxon>Arundinoideae</taxon>
        <taxon>Arundineae</taxon>
        <taxon>Arundo</taxon>
    </lineage>
</organism>
<keyword evidence="1" id="KW-1133">Transmembrane helix</keyword>
<keyword evidence="1" id="KW-0812">Transmembrane</keyword>